<dbReference type="InterPro" id="IPR011008">
    <property type="entry name" value="Dimeric_a/b-barrel"/>
</dbReference>
<sequence length="185" mass="20087">MTPSSPRPATLVISRVMRPGREGDYDGWAAGVIGSACSQPGFQAALRLDQAGGMHHLLVQFAGRIALDNWTGQGGQADRQRAADDFSTGRQQVVEGAASHVVLPSEAAARKWKTALVTWAGVVPTLLLVSGVVGWLLPDAPRPVQQILSSVLLTGALTWVILPRVRRWSRFWMLRDSRGRLRTES</sequence>
<dbReference type="PANTHER" id="PTHR40057:SF1">
    <property type="entry name" value="SLR1162 PROTEIN"/>
    <property type="match status" value="1"/>
</dbReference>
<keyword evidence="1" id="KW-0472">Membrane</keyword>
<evidence type="ECO:0008006" key="4">
    <source>
        <dbReference type="Google" id="ProtNLM"/>
    </source>
</evidence>
<keyword evidence="3" id="KW-1185">Reference proteome</keyword>
<reference evidence="2 3" key="1">
    <citation type="submission" date="2020-08" db="EMBL/GenBank/DDBJ databases">
        <title>Genomic Encyclopedia of Type Strains, Phase IV (KMG-IV): sequencing the most valuable type-strain genomes for metagenomic binning, comparative biology and taxonomic classification.</title>
        <authorList>
            <person name="Goeker M."/>
        </authorList>
    </citation>
    <scope>NUCLEOTIDE SEQUENCE [LARGE SCALE GENOMIC DNA]</scope>
    <source>
        <strain evidence="2 3">DSM 15867</strain>
    </source>
</reference>
<comment type="caution">
    <text evidence="2">The sequence shown here is derived from an EMBL/GenBank/DDBJ whole genome shotgun (WGS) entry which is preliminary data.</text>
</comment>
<dbReference type="PANTHER" id="PTHR40057">
    <property type="entry name" value="SLR1162 PROTEIN"/>
    <property type="match status" value="1"/>
</dbReference>
<evidence type="ECO:0000313" key="3">
    <source>
        <dbReference type="Proteomes" id="UP000574769"/>
    </source>
</evidence>
<gene>
    <name evidence="2" type="ORF">GGQ96_003954</name>
</gene>
<keyword evidence="1" id="KW-0812">Transmembrane</keyword>
<accession>A0A7W7AMJ7</accession>
<evidence type="ECO:0000256" key="1">
    <source>
        <dbReference type="SAM" id="Phobius"/>
    </source>
</evidence>
<feature type="transmembrane region" description="Helical" evidence="1">
    <location>
        <begin position="116"/>
        <end position="137"/>
    </location>
</feature>
<dbReference type="RefSeq" id="WP_184117010.1">
    <property type="nucleotide sequence ID" value="NZ_JACHNY010000015.1"/>
</dbReference>
<dbReference type="EMBL" id="JACHNY010000015">
    <property type="protein sequence ID" value="MBB4619794.1"/>
    <property type="molecule type" value="Genomic_DNA"/>
</dbReference>
<dbReference type="InterPro" id="IPR038762">
    <property type="entry name" value="ABM_predict"/>
</dbReference>
<keyword evidence="1" id="KW-1133">Transmembrane helix</keyword>
<name>A0A7W7AMJ7_9SPHN</name>
<evidence type="ECO:0000313" key="2">
    <source>
        <dbReference type="EMBL" id="MBB4619794.1"/>
    </source>
</evidence>
<feature type="transmembrane region" description="Helical" evidence="1">
    <location>
        <begin position="143"/>
        <end position="162"/>
    </location>
</feature>
<dbReference type="AlphaFoldDB" id="A0A7W7AMJ7"/>
<dbReference type="Proteomes" id="UP000574769">
    <property type="component" value="Unassembled WGS sequence"/>
</dbReference>
<organism evidence="2 3">
    <name type="scientific">Sphingomonas abaci</name>
    <dbReference type="NCBI Taxonomy" id="237611"/>
    <lineage>
        <taxon>Bacteria</taxon>
        <taxon>Pseudomonadati</taxon>
        <taxon>Pseudomonadota</taxon>
        <taxon>Alphaproteobacteria</taxon>
        <taxon>Sphingomonadales</taxon>
        <taxon>Sphingomonadaceae</taxon>
        <taxon>Sphingomonas</taxon>
    </lineage>
</organism>
<proteinExistence type="predicted"/>
<dbReference type="SUPFAM" id="SSF54909">
    <property type="entry name" value="Dimeric alpha+beta barrel"/>
    <property type="match status" value="1"/>
</dbReference>
<protein>
    <recommendedName>
        <fullName evidence="4">Antibiotic biosynthesis monooxygenase</fullName>
    </recommendedName>
</protein>